<sequence length="103" mass="11908">MSERGFDAELAEFNRDRDLGANCLGDIASRYNGHINRMNANTKCLGLKTQSAQELLNEMVRRERDSISNSYILKWWESDPDSKREWGDASFEEAVSTFKKKRT</sequence>
<dbReference type="KEGG" id="kbi:30211613"/>
<organism evidence="1">
    <name type="scientific">Kwoniella bestiolae CBS 10118</name>
    <dbReference type="NCBI Taxonomy" id="1296100"/>
    <lineage>
        <taxon>Eukaryota</taxon>
        <taxon>Fungi</taxon>
        <taxon>Dikarya</taxon>
        <taxon>Basidiomycota</taxon>
        <taxon>Agaricomycotina</taxon>
        <taxon>Tremellomycetes</taxon>
        <taxon>Tremellales</taxon>
        <taxon>Cryptococcaceae</taxon>
        <taxon>Kwoniella</taxon>
    </lineage>
</organism>
<evidence type="ECO:0000313" key="2">
    <source>
        <dbReference type="EMBL" id="WVW86367.1"/>
    </source>
</evidence>
<dbReference type="VEuPathDB" id="FungiDB:I302_07214"/>
<keyword evidence="3" id="KW-1185">Reference proteome</keyword>
<dbReference type="EMBL" id="KI894024">
    <property type="protein sequence ID" value="OCF22867.1"/>
    <property type="molecule type" value="Genomic_DNA"/>
</dbReference>
<proteinExistence type="predicted"/>
<reference evidence="1" key="1">
    <citation type="submission" date="2013-07" db="EMBL/GenBank/DDBJ databases">
        <title>The Genome Sequence of Cryptococcus bestiolae CBS10118.</title>
        <authorList>
            <consortium name="The Broad Institute Genome Sequencing Platform"/>
            <person name="Cuomo C."/>
            <person name="Litvintseva A."/>
            <person name="Chen Y."/>
            <person name="Heitman J."/>
            <person name="Sun S."/>
            <person name="Springer D."/>
            <person name="Dromer F."/>
            <person name="Young S.K."/>
            <person name="Zeng Q."/>
            <person name="Gargeya S."/>
            <person name="Fitzgerald M."/>
            <person name="Abouelleil A."/>
            <person name="Alvarado L."/>
            <person name="Berlin A.M."/>
            <person name="Chapman S.B."/>
            <person name="Dewar J."/>
            <person name="Goldberg J."/>
            <person name="Griggs A."/>
            <person name="Gujja S."/>
            <person name="Hansen M."/>
            <person name="Howarth C."/>
            <person name="Imamovic A."/>
            <person name="Larimer J."/>
            <person name="McCowan C."/>
            <person name="Murphy C."/>
            <person name="Pearson M."/>
            <person name="Priest M."/>
            <person name="Roberts A."/>
            <person name="Saif S."/>
            <person name="Shea T."/>
            <person name="Sykes S."/>
            <person name="Wortman J."/>
            <person name="Nusbaum C."/>
            <person name="Birren B."/>
        </authorList>
    </citation>
    <scope>NUCLEOTIDE SEQUENCE [LARGE SCALE GENOMIC DNA]</scope>
    <source>
        <strain evidence="1">CBS 10118</strain>
    </source>
</reference>
<dbReference type="EMBL" id="CP144547">
    <property type="protein sequence ID" value="WVW86367.1"/>
    <property type="molecule type" value="Genomic_DNA"/>
</dbReference>
<dbReference type="AlphaFoldDB" id="A0A1B9FVR3"/>
<accession>A0A1B9FVR3</accession>
<dbReference type="Proteomes" id="UP000092730">
    <property type="component" value="Chromosome 7"/>
</dbReference>
<reference evidence="1" key="3">
    <citation type="submission" date="2014-01" db="EMBL/GenBank/DDBJ databases">
        <title>Evolution of pathogenesis and genome organization in the Tremellales.</title>
        <authorList>
            <person name="Cuomo C."/>
            <person name="Litvintseva A."/>
            <person name="Heitman J."/>
            <person name="Chen Y."/>
            <person name="Sun S."/>
            <person name="Springer D."/>
            <person name="Dromer F."/>
            <person name="Young S."/>
            <person name="Zeng Q."/>
            <person name="Chapman S."/>
            <person name="Gujja S."/>
            <person name="Saif S."/>
            <person name="Birren B."/>
        </authorList>
    </citation>
    <scope>NUCLEOTIDE SEQUENCE</scope>
    <source>
        <strain evidence="1">CBS 10118</strain>
    </source>
</reference>
<evidence type="ECO:0000313" key="3">
    <source>
        <dbReference type="Proteomes" id="UP000092730"/>
    </source>
</evidence>
<gene>
    <name evidence="1" type="ORF">I302_07214</name>
    <name evidence="2" type="ORF">I302_108411</name>
</gene>
<name>A0A1B9FVR3_9TREE</name>
<evidence type="ECO:0000313" key="1">
    <source>
        <dbReference type="EMBL" id="OCF22867.1"/>
    </source>
</evidence>
<reference evidence="2" key="4">
    <citation type="submission" date="2024-02" db="EMBL/GenBank/DDBJ databases">
        <title>Comparative genomics of Cryptococcus and Kwoniella reveals pathogenesis evolution and contrasting modes of karyotype evolution via chromosome fusion or intercentromeric recombination.</title>
        <authorList>
            <person name="Coelho M.A."/>
            <person name="David-Palma M."/>
            <person name="Shea T."/>
            <person name="Bowers K."/>
            <person name="McGinley-Smith S."/>
            <person name="Mohammad A.W."/>
            <person name="Gnirke A."/>
            <person name="Yurkov A.M."/>
            <person name="Nowrousian M."/>
            <person name="Sun S."/>
            <person name="Cuomo C.A."/>
            <person name="Heitman J."/>
        </authorList>
    </citation>
    <scope>NUCLEOTIDE SEQUENCE</scope>
    <source>
        <strain evidence="2">CBS 10118</strain>
    </source>
</reference>
<protein>
    <submittedName>
        <fullName evidence="1">Uncharacterized protein</fullName>
    </submittedName>
</protein>
<reference evidence="2" key="2">
    <citation type="submission" date="2013-07" db="EMBL/GenBank/DDBJ databases">
        <authorList>
            <consortium name="The Broad Institute Genome Sequencing Platform"/>
            <person name="Cuomo C."/>
            <person name="Litvintseva A."/>
            <person name="Chen Y."/>
            <person name="Heitman J."/>
            <person name="Sun S."/>
            <person name="Springer D."/>
            <person name="Dromer F."/>
            <person name="Young S.K."/>
            <person name="Zeng Q."/>
            <person name="Gargeya S."/>
            <person name="Fitzgerald M."/>
            <person name="Abouelleil A."/>
            <person name="Alvarado L."/>
            <person name="Berlin A.M."/>
            <person name="Chapman S.B."/>
            <person name="Dewar J."/>
            <person name="Goldberg J."/>
            <person name="Griggs A."/>
            <person name="Gujja S."/>
            <person name="Hansen M."/>
            <person name="Howarth C."/>
            <person name="Imamovic A."/>
            <person name="Larimer J."/>
            <person name="McCowan C."/>
            <person name="Murphy C."/>
            <person name="Pearson M."/>
            <person name="Priest M."/>
            <person name="Roberts A."/>
            <person name="Saif S."/>
            <person name="Shea T."/>
            <person name="Sykes S."/>
            <person name="Wortman J."/>
            <person name="Nusbaum C."/>
            <person name="Birren B."/>
        </authorList>
    </citation>
    <scope>NUCLEOTIDE SEQUENCE</scope>
    <source>
        <strain evidence="2">CBS 10118</strain>
    </source>
</reference>
<dbReference type="GeneID" id="30211613"/>
<dbReference type="RefSeq" id="XP_019043937.1">
    <property type="nucleotide sequence ID" value="XM_019193814.1"/>
</dbReference>